<dbReference type="PANTHER" id="PTHR34835">
    <property type="entry name" value="OS07G0283600 PROTEIN-RELATED"/>
    <property type="match status" value="1"/>
</dbReference>
<comment type="caution">
    <text evidence="2">The sequence shown here is derived from an EMBL/GenBank/DDBJ whole genome shotgun (WGS) entry which is preliminary data.</text>
</comment>
<dbReference type="PANTHER" id="PTHR34835:SF90">
    <property type="entry name" value="AMINOTRANSFERASE-LIKE PLANT MOBILE DOMAIN-CONTAINING PROTEIN"/>
    <property type="match status" value="1"/>
</dbReference>
<reference evidence="2" key="1">
    <citation type="submission" date="2022-04" db="EMBL/GenBank/DDBJ databases">
        <title>Carnegiea gigantea Genome sequencing and assembly v2.</title>
        <authorList>
            <person name="Copetti D."/>
            <person name="Sanderson M.J."/>
            <person name="Burquez A."/>
            <person name="Wojciechowski M.F."/>
        </authorList>
    </citation>
    <scope>NUCLEOTIDE SEQUENCE</scope>
    <source>
        <strain evidence="2">SGP5-SGP5p</strain>
        <tissue evidence="2">Aerial part</tissue>
    </source>
</reference>
<feature type="compositionally biased region" description="Basic residues" evidence="1">
    <location>
        <begin position="69"/>
        <end position="78"/>
    </location>
</feature>
<evidence type="ECO:0000256" key="1">
    <source>
        <dbReference type="SAM" id="MobiDB-lite"/>
    </source>
</evidence>
<dbReference type="OrthoDB" id="1001981at2759"/>
<proteinExistence type="predicted"/>
<protein>
    <recommendedName>
        <fullName evidence="4">Aminotransferase-like plant mobile domain-containing protein</fullName>
    </recommendedName>
</protein>
<evidence type="ECO:0000313" key="3">
    <source>
        <dbReference type="Proteomes" id="UP001153076"/>
    </source>
</evidence>
<organism evidence="2 3">
    <name type="scientific">Carnegiea gigantea</name>
    <dbReference type="NCBI Taxonomy" id="171969"/>
    <lineage>
        <taxon>Eukaryota</taxon>
        <taxon>Viridiplantae</taxon>
        <taxon>Streptophyta</taxon>
        <taxon>Embryophyta</taxon>
        <taxon>Tracheophyta</taxon>
        <taxon>Spermatophyta</taxon>
        <taxon>Magnoliopsida</taxon>
        <taxon>eudicotyledons</taxon>
        <taxon>Gunneridae</taxon>
        <taxon>Pentapetalae</taxon>
        <taxon>Caryophyllales</taxon>
        <taxon>Cactineae</taxon>
        <taxon>Cactaceae</taxon>
        <taxon>Cactoideae</taxon>
        <taxon>Echinocereeae</taxon>
        <taxon>Carnegiea</taxon>
    </lineage>
</organism>
<dbReference type="EMBL" id="JAKOGI010000954">
    <property type="protein sequence ID" value="KAJ8428962.1"/>
    <property type="molecule type" value="Genomic_DNA"/>
</dbReference>
<dbReference type="Proteomes" id="UP001153076">
    <property type="component" value="Unassembled WGS sequence"/>
</dbReference>
<gene>
    <name evidence="2" type="ORF">Cgig2_003293</name>
</gene>
<feature type="region of interest" description="Disordered" evidence="1">
    <location>
        <begin position="1"/>
        <end position="78"/>
    </location>
</feature>
<accession>A0A9Q1JQ42</accession>
<name>A0A9Q1JQ42_9CARY</name>
<dbReference type="AlphaFoldDB" id="A0A9Q1JQ42"/>
<keyword evidence="3" id="KW-1185">Reference proteome</keyword>
<evidence type="ECO:0000313" key="2">
    <source>
        <dbReference type="EMBL" id="KAJ8428962.1"/>
    </source>
</evidence>
<evidence type="ECO:0008006" key="4">
    <source>
        <dbReference type="Google" id="ProtNLM"/>
    </source>
</evidence>
<sequence>MADGEERIQVIDATDPENAVNDNSRRQSEVTITYKRKSNEHTIPIEHEPVRKKQRKQQHTDSAQPTMKKAPKRTPRKKMQFRHVEVEEPVSANTDVLVITTRSWIGLLRHRMAPGDFLTLVERLDYEQWLAIVQTGFGGILSLLEKYDPWDNLLNLANGKLLIDEEDVYATLGLQMGELEIIEGQSSNTDIEFLELWRRRWNVERGGPPIRSMDEVILERGGCGHEFIADFITYAISSCIMGNANGTCHFRVVTYLWNIDEIQKYNWCAYTMKCLNDAVIEWRKDKSRFFTRSLLFLMLFYLDRVQFRGRKVVRSFSIIINWDTEKVRNRVKDEQLAGE</sequence>
<feature type="compositionally biased region" description="Basic and acidic residues" evidence="1">
    <location>
        <begin position="37"/>
        <end position="51"/>
    </location>
</feature>